<dbReference type="OrthoDB" id="9773807at2"/>
<dbReference type="Pfam" id="PF00881">
    <property type="entry name" value="Nitroreductase"/>
    <property type="match status" value="1"/>
</dbReference>
<evidence type="ECO:0000313" key="3">
    <source>
        <dbReference type="Proteomes" id="UP000183299"/>
    </source>
</evidence>
<dbReference type="InterPro" id="IPR029479">
    <property type="entry name" value="Nitroreductase"/>
</dbReference>
<dbReference type="PANTHER" id="PTHR23026">
    <property type="entry name" value="NADPH NITROREDUCTASE"/>
    <property type="match status" value="1"/>
</dbReference>
<keyword evidence="3" id="KW-1185">Reference proteome</keyword>
<protein>
    <submittedName>
        <fullName evidence="2">Cob(II)yrinic acid a,c-diamide reductase</fullName>
    </submittedName>
</protein>
<evidence type="ECO:0000313" key="2">
    <source>
        <dbReference type="EMBL" id="SFJ88740.1"/>
    </source>
</evidence>
<sequence>MTKLAAFGQFSTAFRNDFTELMRWRRDVRKFQPIAVNPLALERCLKAFTLAPSVSLTQPWRLVAVKSEAARAAVVGNFKTFNISALSGQDGEAAQSFAAQKLKGLEDAPVQYAVLSDPAASQDHPLDLSSIPQVLEYSVATAIMQFWLALRAEGIGMGWVSRLDQAQLKADLDLPSSWALVGYLCVGYPDHDASEPELQTQGYETRDATLDILDR</sequence>
<dbReference type="InterPro" id="IPR012825">
    <property type="entry name" value="BluB"/>
</dbReference>
<dbReference type="EMBL" id="FORY01000013">
    <property type="protein sequence ID" value="SFJ88740.1"/>
    <property type="molecule type" value="Genomic_DNA"/>
</dbReference>
<organism evidence="2 3">
    <name type="scientific">Celeribacter halophilus</name>
    <dbReference type="NCBI Taxonomy" id="576117"/>
    <lineage>
        <taxon>Bacteria</taxon>
        <taxon>Pseudomonadati</taxon>
        <taxon>Pseudomonadota</taxon>
        <taxon>Alphaproteobacteria</taxon>
        <taxon>Rhodobacterales</taxon>
        <taxon>Roseobacteraceae</taxon>
        <taxon>Celeribacter</taxon>
    </lineage>
</organism>
<feature type="domain" description="Nitroreductase" evidence="1">
    <location>
        <begin position="23"/>
        <end position="188"/>
    </location>
</feature>
<dbReference type="GO" id="GO:0016491">
    <property type="term" value="F:oxidoreductase activity"/>
    <property type="evidence" value="ECO:0007669"/>
    <property type="project" value="InterPro"/>
</dbReference>
<dbReference type="AlphaFoldDB" id="A0A1I3V0R1"/>
<dbReference type="PANTHER" id="PTHR23026:SF123">
    <property type="entry name" value="NAD(P)H NITROREDUCTASE RV3131-RELATED"/>
    <property type="match status" value="1"/>
</dbReference>
<name>A0A1I3V0R1_9RHOB</name>
<gene>
    <name evidence="2" type="ORF">SAMN04488138_11349</name>
</gene>
<accession>A0A1I3V0R1</accession>
<dbReference type="Gene3D" id="3.40.109.10">
    <property type="entry name" value="NADH Oxidase"/>
    <property type="match status" value="1"/>
</dbReference>
<dbReference type="RefSeq" id="WP_066608673.1">
    <property type="nucleotide sequence ID" value="NZ_FORY01000013.1"/>
</dbReference>
<reference evidence="2 3" key="1">
    <citation type="submission" date="2016-10" db="EMBL/GenBank/DDBJ databases">
        <authorList>
            <person name="de Groot N.N."/>
        </authorList>
    </citation>
    <scope>NUCLEOTIDE SEQUENCE [LARGE SCALE GENOMIC DNA]</scope>
    <source>
        <strain evidence="2 3">CGMCC 1.8891</strain>
    </source>
</reference>
<proteinExistence type="predicted"/>
<dbReference type="NCBIfam" id="TIGR02476">
    <property type="entry name" value="BluB"/>
    <property type="match status" value="1"/>
</dbReference>
<dbReference type="GeneID" id="98666150"/>
<dbReference type="Proteomes" id="UP000183299">
    <property type="component" value="Unassembled WGS sequence"/>
</dbReference>
<dbReference type="STRING" id="576117.SAMN04488138_11349"/>
<dbReference type="InterPro" id="IPR000415">
    <property type="entry name" value="Nitroreductase-like"/>
</dbReference>
<evidence type="ECO:0000259" key="1">
    <source>
        <dbReference type="Pfam" id="PF00881"/>
    </source>
</evidence>
<dbReference type="InterPro" id="IPR050627">
    <property type="entry name" value="Nitroreductase/BluB"/>
</dbReference>
<dbReference type="SUPFAM" id="SSF55469">
    <property type="entry name" value="FMN-dependent nitroreductase-like"/>
    <property type="match status" value="1"/>
</dbReference>